<name>A0ABQ6MKS9_9STRA</name>
<reference evidence="2 3" key="1">
    <citation type="journal article" date="2023" name="Commun. Biol.">
        <title>Genome analysis of Parmales, the sister group of diatoms, reveals the evolutionary specialization of diatoms from phago-mixotrophs to photoautotrophs.</title>
        <authorList>
            <person name="Ban H."/>
            <person name="Sato S."/>
            <person name="Yoshikawa S."/>
            <person name="Yamada K."/>
            <person name="Nakamura Y."/>
            <person name="Ichinomiya M."/>
            <person name="Sato N."/>
            <person name="Blanc-Mathieu R."/>
            <person name="Endo H."/>
            <person name="Kuwata A."/>
            <person name="Ogata H."/>
        </authorList>
    </citation>
    <scope>NUCLEOTIDE SEQUENCE [LARGE SCALE GENOMIC DNA]</scope>
</reference>
<dbReference type="EMBL" id="BRYB01004225">
    <property type="protein sequence ID" value="GMI27677.1"/>
    <property type="molecule type" value="Genomic_DNA"/>
</dbReference>
<dbReference type="InterPro" id="IPR036427">
    <property type="entry name" value="Bromodomain-like_sf"/>
</dbReference>
<evidence type="ECO:0008006" key="4">
    <source>
        <dbReference type="Google" id="ProtNLM"/>
    </source>
</evidence>
<gene>
    <name evidence="2" type="ORF">TeGR_g4419</name>
</gene>
<dbReference type="Proteomes" id="UP001165060">
    <property type="component" value="Unassembled WGS sequence"/>
</dbReference>
<accession>A0ABQ6MKS9</accession>
<keyword evidence="3" id="KW-1185">Reference proteome</keyword>
<organism evidence="2 3">
    <name type="scientific">Tetraparma gracilis</name>
    <dbReference type="NCBI Taxonomy" id="2962635"/>
    <lineage>
        <taxon>Eukaryota</taxon>
        <taxon>Sar</taxon>
        <taxon>Stramenopiles</taxon>
        <taxon>Ochrophyta</taxon>
        <taxon>Bolidophyceae</taxon>
        <taxon>Parmales</taxon>
        <taxon>Triparmaceae</taxon>
        <taxon>Tetraparma</taxon>
    </lineage>
</organism>
<dbReference type="Gene3D" id="1.20.920.10">
    <property type="entry name" value="Bromodomain-like"/>
    <property type="match status" value="1"/>
</dbReference>
<keyword evidence="1" id="KW-0103">Bromodomain</keyword>
<comment type="caution">
    <text evidence="2">The sequence shown here is derived from an EMBL/GenBank/DDBJ whole genome shotgun (WGS) entry which is preliminary data.</text>
</comment>
<sequence length="144" mass="15853">MARDIRRVFTNAMLYNHAGSDFHLLAASFLSRFDASYAAVLRACGEESAADKLTDPADPERSGLPSLAAKSRMTSRIFSLAPGTLGSLLELLDRDVPRALKAVVREGGGEPAVEFDLDVLGPEEWGRLEEFMEKQEGEGRKRKR</sequence>
<dbReference type="SUPFAM" id="SSF47370">
    <property type="entry name" value="Bromodomain"/>
    <property type="match status" value="1"/>
</dbReference>
<proteinExistence type="predicted"/>
<evidence type="ECO:0000313" key="2">
    <source>
        <dbReference type="EMBL" id="GMI27677.1"/>
    </source>
</evidence>
<evidence type="ECO:0000256" key="1">
    <source>
        <dbReference type="ARBA" id="ARBA00023117"/>
    </source>
</evidence>
<evidence type="ECO:0000313" key="3">
    <source>
        <dbReference type="Proteomes" id="UP001165060"/>
    </source>
</evidence>
<protein>
    <recommendedName>
        <fullName evidence="4">Bromodomain-containing protein</fullName>
    </recommendedName>
</protein>